<dbReference type="AlphaFoldDB" id="A0AAT9GI08"/>
<organism evidence="6">
    <name type="scientific">Sediminibacterium sp. KACHI17</name>
    <dbReference type="NCBI Taxonomy" id="1751071"/>
    <lineage>
        <taxon>Bacteria</taxon>
        <taxon>Pseudomonadati</taxon>
        <taxon>Bacteroidota</taxon>
        <taxon>Chitinophagia</taxon>
        <taxon>Chitinophagales</taxon>
        <taxon>Chitinophagaceae</taxon>
        <taxon>Sediminibacterium</taxon>
    </lineage>
</organism>
<protein>
    <recommendedName>
        <fullName evidence="7">PQ loop repeat protein</fullName>
    </recommendedName>
</protein>
<evidence type="ECO:0000313" key="6">
    <source>
        <dbReference type="EMBL" id="BFG70301.1"/>
    </source>
</evidence>
<evidence type="ECO:0000256" key="4">
    <source>
        <dbReference type="ARBA" id="ARBA00023136"/>
    </source>
</evidence>
<dbReference type="RefSeq" id="WP_353550586.1">
    <property type="nucleotide sequence ID" value="NZ_AP029612.1"/>
</dbReference>
<gene>
    <name evidence="6" type="ORF">KACHI17_11820</name>
</gene>
<evidence type="ECO:0008006" key="7">
    <source>
        <dbReference type="Google" id="ProtNLM"/>
    </source>
</evidence>
<accession>A0AAT9GI08</accession>
<evidence type="ECO:0000256" key="1">
    <source>
        <dbReference type="ARBA" id="ARBA00004141"/>
    </source>
</evidence>
<dbReference type="Pfam" id="PF04193">
    <property type="entry name" value="PQ-loop"/>
    <property type="match status" value="1"/>
</dbReference>
<evidence type="ECO:0000256" key="5">
    <source>
        <dbReference type="SAM" id="Phobius"/>
    </source>
</evidence>
<sequence>MNWIEIIGYLGSFLTSITFIPQVYKSWQSKSVGDLSIWMILIVVTSTIVWLVYGFAIESGPVIVANFVVLSLTLLLLYFKLTFKRDGS</sequence>
<feature type="transmembrane region" description="Helical" evidence="5">
    <location>
        <begin position="36"/>
        <end position="56"/>
    </location>
</feature>
<dbReference type="GO" id="GO:0016020">
    <property type="term" value="C:membrane"/>
    <property type="evidence" value="ECO:0007669"/>
    <property type="project" value="UniProtKB-SubCell"/>
</dbReference>
<feature type="transmembrane region" description="Helical" evidence="5">
    <location>
        <begin position="62"/>
        <end position="79"/>
    </location>
</feature>
<keyword evidence="2 5" id="KW-0812">Transmembrane</keyword>
<keyword evidence="3 5" id="KW-1133">Transmembrane helix</keyword>
<feature type="transmembrane region" description="Helical" evidence="5">
    <location>
        <begin position="6"/>
        <end position="24"/>
    </location>
</feature>
<dbReference type="EMBL" id="AP029612">
    <property type="protein sequence ID" value="BFG70301.1"/>
    <property type="molecule type" value="Genomic_DNA"/>
</dbReference>
<evidence type="ECO:0000256" key="2">
    <source>
        <dbReference type="ARBA" id="ARBA00022692"/>
    </source>
</evidence>
<keyword evidence="4 5" id="KW-0472">Membrane</keyword>
<evidence type="ECO:0000256" key="3">
    <source>
        <dbReference type="ARBA" id="ARBA00022989"/>
    </source>
</evidence>
<dbReference type="Gene3D" id="1.20.1280.290">
    <property type="match status" value="1"/>
</dbReference>
<comment type="subcellular location">
    <subcellularLocation>
        <location evidence="1">Membrane</location>
        <topology evidence="1">Multi-pass membrane protein</topology>
    </subcellularLocation>
</comment>
<name>A0AAT9GI08_9BACT</name>
<reference evidence="6" key="1">
    <citation type="submission" date="2024-02" db="EMBL/GenBank/DDBJ databases">
        <title>Sediminibacterium planktonica sp. nov. and Sediminibacterium longus sp. nov., isolated from surface lake and river water.</title>
        <authorList>
            <person name="Watanabe K."/>
            <person name="Takemine S."/>
            <person name="Ishii Y."/>
            <person name="Ogata Y."/>
            <person name="Shindo C."/>
            <person name="Suda W."/>
        </authorList>
    </citation>
    <scope>NUCLEOTIDE SEQUENCE</scope>
    <source>
        <strain evidence="6">KACHI17</strain>
    </source>
</reference>
<proteinExistence type="predicted"/>
<dbReference type="InterPro" id="IPR006603">
    <property type="entry name" value="PQ-loop_rpt"/>
</dbReference>